<proteinExistence type="inferred from homology"/>
<reference evidence="11" key="1">
    <citation type="submission" date="2023-07" db="EMBL/GenBank/DDBJ databases">
        <title>A chromosome-level genome assembly of Lolium multiflorum.</title>
        <authorList>
            <person name="Chen Y."/>
            <person name="Copetti D."/>
            <person name="Kolliker R."/>
            <person name="Studer B."/>
        </authorList>
    </citation>
    <scope>NUCLEOTIDE SEQUENCE</scope>
    <source>
        <strain evidence="11">02402/16</strain>
        <tissue evidence="11">Leaf</tissue>
    </source>
</reference>
<protein>
    <recommendedName>
        <fullName evidence="8">Patatin</fullName>
        <ecNumber evidence="8">3.1.1.-</ecNumber>
    </recommendedName>
</protein>
<comment type="function">
    <text evidence="6">Possesses non-specific lipolytic acyl hydrolase (LAH) activity. Hydrolyzes phospholipids as well as galactolipids. May play a role in disease resistance.</text>
</comment>
<evidence type="ECO:0000256" key="6">
    <source>
        <dbReference type="ARBA" id="ARBA00025642"/>
    </source>
</evidence>
<feature type="active site" description="Proton acceptor" evidence="7">
    <location>
        <position position="256"/>
    </location>
</feature>
<evidence type="ECO:0000256" key="3">
    <source>
        <dbReference type="ARBA" id="ARBA00022821"/>
    </source>
</evidence>
<dbReference type="InterPro" id="IPR002641">
    <property type="entry name" value="PNPLA_dom"/>
</dbReference>
<dbReference type="PANTHER" id="PTHR32176">
    <property type="entry name" value="XYLOSE ISOMERASE"/>
    <property type="match status" value="1"/>
</dbReference>
<dbReference type="SUPFAM" id="SSF52151">
    <property type="entry name" value="FabD/lysophospholipase-like"/>
    <property type="match status" value="1"/>
</dbReference>
<dbReference type="GO" id="GO:0016042">
    <property type="term" value="P:lipid catabolic process"/>
    <property type="evidence" value="ECO:0007669"/>
    <property type="project" value="UniProtKB-UniRule"/>
</dbReference>
<evidence type="ECO:0000256" key="5">
    <source>
        <dbReference type="ARBA" id="ARBA00023098"/>
    </source>
</evidence>
<feature type="short sequence motif" description="DGA/G" evidence="7">
    <location>
        <begin position="256"/>
        <end position="258"/>
    </location>
</feature>
<dbReference type="Pfam" id="PF01734">
    <property type="entry name" value="Patatin"/>
    <property type="match status" value="1"/>
</dbReference>
<keyword evidence="9" id="KW-0732">Signal</keyword>
<organism evidence="11 12">
    <name type="scientific">Lolium multiflorum</name>
    <name type="common">Italian ryegrass</name>
    <name type="synonym">Lolium perenne subsp. multiflorum</name>
    <dbReference type="NCBI Taxonomy" id="4521"/>
    <lineage>
        <taxon>Eukaryota</taxon>
        <taxon>Viridiplantae</taxon>
        <taxon>Streptophyta</taxon>
        <taxon>Embryophyta</taxon>
        <taxon>Tracheophyta</taxon>
        <taxon>Spermatophyta</taxon>
        <taxon>Magnoliopsida</taxon>
        <taxon>Liliopsida</taxon>
        <taxon>Poales</taxon>
        <taxon>Poaceae</taxon>
        <taxon>BOP clade</taxon>
        <taxon>Pooideae</taxon>
        <taxon>Poodae</taxon>
        <taxon>Poeae</taxon>
        <taxon>Poeae Chloroplast Group 2 (Poeae type)</taxon>
        <taxon>Loliodinae</taxon>
        <taxon>Loliinae</taxon>
        <taxon>Lolium</taxon>
    </lineage>
</organism>
<evidence type="ECO:0000313" key="12">
    <source>
        <dbReference type="Proteomes" id="UP001231189"/>
    </source>
</evidence>
<dbReference type="InterPro" id="IPR016035">
    <property type="entry name" value="Acyl_Trfase/lysoPLipase"/>
</dbReference>
<evidence type="ECO:0000256" key="8">
    <source>
        <dbReference type="RuleBase" id="RU361262"/>
    </source>
</evidence>
<comment type="similarity">
    <text evidence="1 8">Belongs to the patatin family.</text>
</comment>
<dbReference type="Gene3D" id="3.40.1090.10">
    <property type="entry name" value="Cytosolic phospholipase A2 catalytic domain"/>
    <property type="match status" value="1"/>
</dbReference>
<evidence type="ECO:0000256" key="7">
    <source>
        <dbReference type="PROSITE-ProRule" id="PRU01161"/>
    </source>
</evidence>
<evidence type="ECO:0000256" key="9">
    <source>
        <dbReference type="SAM" id="SignalP"/>
    </source>
</evidence>
<evidence type="ECO:0000256" key="1">
    <source>
        <dbReference type="ARBA" id="ARBA00010240"/>
    </source>
</evidence>
<dbReference type="GO" id="GO:0047372">
    <property type="term" value="F:monoacylglycerol lipase activity"/>
    <property type="evidence" value="ECO:0007669"/>
    <property type="project" value="TreeGrafter"/>
</dbReference>
<feature type="chain" id="PRO_5042100383" description="Patatin" evidence="9">
    <location>
        <begin position="25"/>
        <end position="440"/>
    </location>
</feature>
<comment type="domain">
    <text evidence="8">The nitrogen atoms of the two glycine residues in the GGXR motif define the oxyanion hole, and stabilize the oxyanion that forms during the nucleophilic attack by the catalytic serine during substrate cleavage.</text>
</comment>
<gene>
    <name evidence="11" type="ORF">QYE76_025507</name>
</gene>
<dbReference type="PROSITE" id="PS51635">
    <property type="entry name" value="PNPLA"/>
    <property type="match status" value="1"/>
</dbReference>
<dbReference type="EC" id="3.1.1.-" evidence="8"/>
<keyword evidence="5 7" id="KW-0443">Lipid metabolism</keyword>
<evidence type="ECO:0000256" key="4">
    <source>
        <dbReference type="ARBA" id="ARBA00022963"/>
    </source>
</evidence>
<keyword evidence="12" id="KW-1185">Reference proteome</keyword>
<feature type="active site" description="Nucleophile" evidence="7">
    <location>
        <position position="110"/>
    </location>
</feature>
<dbReference type="EMBL" id="JAUUTY010000006">
    <property type="protein sequence ID" value="KAK1619990.1"/>
    <property type="molecule type" value="Genomic_DNA"/>
</dbReference>
<keyword evidence="4 7" id="KW-0442">Lipid degradation</keyword>
<dbReference type="GO" id="GO:0004620">
    <property type="term" value="F:phospholipase activity"/>
    <property type="evidence" value="ECO:0007669"/>
    <property type="project" value="TreeGrafter"/>
</dbReference>
<evidence type="ECO:0000256" key="2">
    <source>
        <dbReference type="ARBA" id="ARBA00022801"/>
    </source>
</evidence>
<comment type="caution">
    <text evidence="11">The sequence shown here is derived from an EMBL/GenBank/DDBJ whole genome shotgun (WGS) entry which is preliminary data.</text>
</comment>
<evidence type="ECO:0000313" key="11">
    <source>
        <dbReference type="EMBL" id="KAK1619990.1"/>
    </source>
</evidence>
<dbReference type="GO" id="GO:0006952">
    <property type="term" value="P:defense response"/>
    <property type="evidence" value="ECO:0007669"/>
    <property type="project" value="UniProtKB-KW"/>
</dbReference>
<feature type="signal peptide" evidence="9">
    <location>
        <begin position="1"/>
        <end position="24"/>
    </location>
</feature>
<comment type="function">
    <text evidence="8">Lipolytic acyl hydrolase (LAH).</text>
</comment>
<name>A0AAD8RFQ3_LOLMU</name>
<keyword evidence="2 7" id="KW-0378">Hydrolase</keyword>
<feature type="short sequence motif" description="GXSXG" evidence="7">
    <location>
        <begin position="108"/>
        <end position="112"/>
    </location>
</feature>
<dbReference type="PANTHER" id="PTHR32176:SF5">
    <property type="entry name" value="PATATIN-LIKE PROTEIN 1"/>
    <property type="match status" value="1"/>
</dbReference>
<dbReference type="AlphaFoldDB" id="A0AAD8RFQ3"/>
<dbReference type="Proteomes" id="UP001231189">
    <property type="component" value="Unassembled WGS sequence"/>
</dbReference>
<keyword evidence="3" id="KW-0611">Plant defense</keyword>
<feature type="domain" description="PNPLA" evidence="10">
    <location>
        <begin position="66"/>
        <end position="269"/>
    </location>
</feature>
<accession>A0AAD8RFQ3</accession>
<dbReference type="FunFam" id="3.40.1090.10:FF:000005">
    <property type="entry name" value="Patatin"/>
    <property type="match status" value="1"/>
</dbReference>
<sequence>MALSVPASSLLVPLLIITITIVQFSVPAATSNVSFGRTTAHAEVGGFEDVCRGARPGTPAQMVNVLTIDGGGIRGLIPGTILAYLEGKLQDLDGPDSRLADYFDCIAGTSTGGLIAAMLTAPGEDNRPLFAAKDINPFYIENGPAIFPQRTNTFFAFMASLIRPKYDGKYLRNKIKSMLGNTRVRNTLTNIVIPTFDIQLLHPIIFSTYDAKNMPLKDALLSDVCISTSAAPTYLPAHYFQTSDADGKTREYNLIDGGVAAINPTLITMTQIIKNIMRKGKEKMYPAKQTDCKFRVVSIGTGSSSDHGLYTAKRSSRWGIIRWLIPIVDIFMEASSSVVDIQASMLFEWLHRKASYLRIQDNSLRGAAATVDVATPENMQELIRIGERMLDQPVSRVDVETGKYVVVPGAGSNAKALARLARQLWEESRTRKRHSASGGE</sequence>
<feature type="short sequence motif" description="GXGXXG" evidence="7">
    <location>
        <begin position="70"/>
        <end position="75"/>
    </location>
</feature>
<evidence type="ECO:0000259" key="10">
    <source>
        <dbReference type="PROSITE" id="PS51635"/>
    </source>
</evidence>